<evidence type="ECO:0000313" key="3">
    <source>
        <dbReference type="Proteomes" id="UP000663882"/>
    </source>
</evidence>
<comment type="caution">
    <text evidence="1">The sequence shown here is derived from an EMBL/GenBank/DDBJ whole genome shotgun (WGS) entry which is preliminary data.</text>
</comment>
<dbReference type="OrthoDB" id="9985492at2759"/>
<dbReference type="AlphaFoldDB" id="A0A815HTB4"/>
<name>A0A815HTB4_9BILA</name>
<evidence type="ECO:0000313" key="1">
    <source>
        <dbReference type="EMBL" id="CAF1354807.1"/>
    </source>
</evidence>
<dbReference type="EMBL" id="CAJNOO010003787">
    <property type="protein sequence ID" value="CAF1354807.1"/>
    <property type="molecule type" value="Genomic_DNA"/>
</dbReference>
<proteinExistence type="predicted"/>
<sequence>MTINRSWLDGVWHGWGHTSFTWPIQLTVNSTTNSYIVDYVGLGGQSRLERLEELDQAVYFREHLIEGENFSDQDLFVIYKIDENRLEFIAFDDKNSSISNNVIGTGVMVKEITN</sequence>
<reference evidence="1" key="1">
    <citation type="submission" date="2021-02" db="EMBL/GenBank/DDBJ databases">
        <authorList>
            <person name="Nowell W R."/>
        </authorList>
    </citation>
    <scope>NUCLEOTIDE SEQUENCE</scope>
</reference>
<gene>
    <name evidence="2" type="ORF">OTI717_LOCUS21748</name>
    <name evidence="1" type="ORF">RFH988_LOCUS32496</name>
</gene>
<accession>A0A815HTB4</accession>
<protein>
    <submittedName>
        <fullName evidence="1">Uncharacterized protein</fullName>
    </submittedName>
</protein>
<evidence type="ECO:0000313" key="2">
    <source>
        <dbReference type="EMBL" id="CAF3861970.1"/>
    </source>
</evidence>
<organism evidence="1 3">
    <name type="scientific">Rotaria sordida</name>
    <dbReference type="NCBI Taxonomy" id="392033"/>
    <lineage>
        <taxon>Eukaryota</taxon>
        <taxon>Metazoa</taxon>
        <taxon>Spiralia</taxon>
        <taxon>Gnathifera</taxon>
        <taxon>Rotifera</taxon>
        <taxon>Eurotatoria</taxon>
        <taxon>Bdelloidea</taxon>
        <taxon>Philodinida</taxon>
        <taxon>Philodinidae</taxon>
        <taxon>Rotaria</taxon>
    </lineage>
</organism>
<dbReference type="Proteomes" id="UP000663882">
    <property type="component" value="Unassembled WGS sequence"/>
</dbReference>
<dbReference type="Proteomes" id="UP000663823">
    <property type="component" value="Unassembled WGS sequence"/>
</dbReference>
<dbReference type="EMBL" id="CAJOAX010003578">
    <property type="protein sequence ID" value="CAF3861970.1"/>
    <property type="molecule type" value="Genomic_DNA"/>
</dbReference>